<comment type="caution">
    <text evidence="1">The sequence shown here is derived from an EMBL/GenBank/DDBJ whole genome shotgun (WGS) entry which is preliminary data.</text>
</comment>
<protein>
    <submittedName>
        <fullName evidence="1">Uncharacterized protein</fullName>
    </submittedName>
</protein>
<proteinExistence type="predicted"/>
<sequence length="70" mass="8017">MAIQAPAQGQTSKEQVNLDLEEVFETIDSPNTQLRDFIGGLQEERSFVRNESENLKFDLDPNIHRLNLDT</sequence>
<organism evidence="1 2">
    <name type="scientific">Entomophthora muscae</name>
    <dbReference type="NCBI Taxonomy" id="34485"/>
    <lineage>
        <taxon>Eukaryota</taxon>
        <taxon>Fungi</taxon>
        <taxon>Fungi incertae sedis</taxon>
        <taxon>Zoopagomycota</taxon>
        <taxon>Entomophthoromycotina</taxon>
        <taxon>Entomophthoromycetes</taxon>
        <taxon>Entomophthorales</taxon>
        <taxon>Entomophthoraceae</taxon>
        <taxon>Entomophthora</taxon>
    </lineage>
</organism>
<dbReference type="EMBL" id="QTSX02004456">
    <property type="protein sequence ID" value="KAJ9064540.1"/>
    <property type="molecule type" value="Genomic_DNA"/>
</dbReference>
<evidence type="ECO:0000313" key="1">
    <source>
        <dbReference type="EMBL" id="KAJ9064540.1"/>
    </source>
</evidence>
<name>A0ACC2SQB4_9FUNG</name>
<gene>
    <name evidence="1" type="ORF">DSO57_1029552</name>
</gene>
<evidence type="ECO:0000313" key="2">
    <source>
        <dbReference type="Proteomes" id="UP001165960"/>
    </source>
</evidence>
<keyword evidence="2" id="KW-1185">Reference proteome</keyword>
<accession>A0ACC2SQB4</accession>
<dbReference type="Proteomes" id="UP001165960">
    <property type="component" value="Unassembled WGS sequence"/>
</dbReference>
<reference evidence="1" key="1">
    <citation type="submission" date="2022-04" db="EMBL/GenBank/DDBJ databases">
        <title>Genome of the entomopathogenic fungus Entomophthora muscae.</title>
        <authorList>
            <person name="Elya C."/>
            <person name="Lovett B.R."/>
            <person name="Lee E."/>
            <person name="Macias A.M."/>
            <person name="Hajek A.E."/>
            <person name="De Bivort B.L."/>
            <person name="Kasson M.T."/>
            <person name="De Fine Licht H.H."/>
            <person name="Stajich J.E."/>
        </authorList>
    </citation>
    <scope>NUCLEOTIDE SEQUENCE</scope>
    <source>
        <strain evidence="1">Berkeley</strain>
    </source>
</reference>